<dbReference type="GO" id="GO:0008168">
    <property type="term" value="F:methyltransferase activity"/>
    <property type="evidence" value="ECO:0007669"/>
    <property type="project" value="UniProtKB-KW"/>
</dbReference>
<organism evidence="6 7">
    <name type="scientific">Acinetobacter radioresistens</name>
    <dbReference type="NCBI Taxonomy" id="40216"/>
    <lineage>
        <taxon>Bacteria</taxon>
        <taxon>Pseudomonadati</taxon>
        <taxon>Pseudomonadota</taxon>
        <taxon>Gammaproteobacteria</taxon>
        <taxon>Moraxellales</taxon>
        <taxon>Moraxellaceae</taxon>
        <taxon>Acinetobacter</taxon>
    </lineage>
</organism>
<dbReference type="Gene3D" id="3.40.50.150">
    <property type="entry name" value="Vaccinia Virus protein VP39"/>
    <property type="match status" value="1"/>
</dbReference>
<evidence type="ECO:0000256" key="4">
    <source>
        <dbReference type="ARBA" id="ARBA00022691"/>
    </source>
</evidence>
<dbReference type="EMBL" id="VFBM01000006">
    <property type="protein sequence ID" value="TNX91770.1"/>
    <property type="molecule type" value="Genomic_DNA"/>
</dbReference>
<gene>
    <name evidence="6" type="ORF">FHY67_09455</name>
</gene>
<evidence type="ECO:0000256" key="3">
    <source>
        <dbReference type="ARBA" id="ARBA00022679"/>
    </source>
</evidence>
<dbReference type="Proteomes" id="UP000314285">
    <property type="component" value="Unassembled WGS sequence"/>
</dbReference>
<evidence type="ECO:0000256" key="1">
    <source>
        <dbReference type="ARBA" id="ARBA00010815"/>
    </source>
</evidence>
<name>A0A8H2K124_ACIRA</name>
<evidence type="ECO:0000313" key="7">
    <source>
        <dbReference type="Proteomes" id="UP000314285"/>
    </source>
</evidence>
<sequence>MKWAQILCQYLPQHKYAIDAAQLGDSAELAWTNLGYWQAEENYPQACQQLADRLAQAVQLKAQDAVLDLGCGQGASLLHWQNQYQVQYIEAVELQQNCVKKIGQYHLPALKAIYNQSFLALKPIQFTQQFDVVLCIDAAYHHALSHFLNSVTGHLKQHGHLGLHYLMLSDDWQQASLWQKSKYQLLVKAADLKLKDLKTRTEMVNLLENYGYEQIMIQDISSEVLQGFSKYVAKLRNSGQSTIKNTDYYKIQMTAKLCAQLYADGLIRYVQISAVKAE</sequence>
<proteinExistence type="inferred from homology"/>
<dbReference type="GO" id="GO:0032259">
    <property type="term" value="P:methylation"/>
    <property type="evidence" value="ECO:0007669"/>
    <property type="project" value="UniProtKB-KW"/>
</dbReference>
<dbReference type="PANTHER" id="PTHR43667">
    <property type="entry name" value="CYCLOPROPANE-FATTY-ACYL-PHOSPHOLIPID SYNTHASE"/>
    <property type="match status" value="1"/>
</dbReference>
<dbReference type="GO" id="GO:0006629">
    <property type="term" value="P:lipid metabolic process"/>
    <property type="evidence" value="ECO:0007669"/>
    <property type="project" value="UniProtKB-KW"/>
</dbReference>
<keyword evidence="3 6" id="KW-0808">Transferase</keyword>
<dbReference type="InterPro" id="IPR029063">
    <property type="entry name" value="SAM-dependent_MTases_sf"/>
</dbReference>
<keyword evidence="5" id="KW-0443">Lipid metabolism</keyword>
<keyword evidence="4" id="KW-0949">S-adenosyl-L-methionine</keyword>
<dbReference type="InterPro" id="IPR050723">
    <property type="entry name" value="CFA/CMAS"/>
</dbReference>
<dbReference type="SUPFAM" id="SSF53335">
    <property type="entry name" value="S-adenosyl-L-methionine-dependent methyltransferases"/>
    <property type="match status" value="1"/>
</dbReference>
<dbReference type="Pfam" id="PF13489">
    <property type="entry name" value="Methyltransf_23"/>
    <property type="match status" value="1"/>
</dbReference>
<protein>
    <submittedName>
        <fullName evidence="6">Class I SAM-dependent methyltransferase</fullName>
    </submittedName>
</protein>
<dbReference type="RefSeq" id="WP_005404644.1">
    <property type="nucleotide sequence ID" value="NZ_CABKOV010000015.1"/>
</dbReference>
<evidence type="ECO:0000313" key="6">
    <source>
        <dbReference type="EMBL" id="TNX91770.1"/>
    </source>
</evidence>
<comment type="caution">
    <text evidence="6">The sequence shown here is derived from an EMBL/GenBank/DDBJ whole genome shotgun (WGS) entry which is preliminary data.</text>
</comment>
<evidence type="ECO:0000256" key="5">
    <source>
        <dbReference type="ARBA" id="ARBA00023098"/>
    </source>
</evidence>
<dbReference type="AlphaFoldDB" id="A0A8H2K124"/>
<comment type="similarity">
    <text evidence="1">Belongs to the CFA/CMAS family.</text>
</comment>
<keyword evidence="2 6" id="KW-0489">Methyltransferase</keyword>
<dbReference type="PANTHER" id="PTHR43667:SF1">
    <property type="entry name" value="CYCLOPROPANE-FATTY-ACYL-PHOSPHOLIPID SYNTHASE"/>
    <property type="match status" value="1"/>
</dbReference>
<evidence type="ECO:0000256" key="2">
    <source>
        <dbReference type="ARBA" id="ARBA00022603"/>
    </source>
</evidence>
<accession>A0A8H2K124</accession>
<reference evidence="6 7" key="1">
    <citation type="submission" date="2019-06" db="EMBL/GenBank/DDBJ databases">
        <title>Genome of Acinetobacter radioresistens APH1, a phenol degrading strain.</title>
        <authorList>
            <person name="Liu Y."/>
        </authorList>
    </citation>
    <scope>NUCLEOTIDE SEQUENCE [LARGE SCALE GENOMIC DNA]</scope>
    <source>
        <strain evidence="6 7">APH1</strain>
    </source>
</reference>
<dbReference type="CDD" id="cd02440">
    <property type="entry name" value="AdoMet_MTases"/>
    <property type="match status" value="1"/>
</dbReference>